<feature type="transmembrane region" description="Helical" evidence="12">
    <location>
        <begin position="37"/>
        <end position="60"/>
    </location>
</feature>
<dbReference type="EMBL" id="JAUEMJ010000001">
    <property type="protein sequence ID" value="MDN3238954.1"/>
    <property type="molecule type" value="Genomic_DNA"/>
</dbReference>
<evidence type="ECO:0000256" key="3">
    <source>
        <dbReference type="ARBA" id="ARBA00012438"/>
    </source>
</evidence>
<dbReference type="InterPro" id="IPR003660">
    <property type="entry name" value="HAMP_dom"/>
</dbReference>
<proteinExistence type="predicted"/>
<dbReference type="Gene3D" id="3.30.565.10">
    <property type="entry name" value="Histidine kinase-like ATPase, C-terminal domain"/>
    <property type="match status" value="1"/>
</dbReference>
<protein>
    <recommendedName>
        <fullName evidence="3">histidine kinase</fullName>
        <ecNumber evidence="3">2.7.13.3</ecNumber>
    </recommendedName>
</protein>
<feature type="region of interest" description="Disordered" evidence="11">
    <location>
        <begin position="124"/>
        <end position="185"/>
    </location>
</feature>
<dbReference type="SMART" id="SM00388">
    <property type="entry name" value="HisKA"/>
    <property type="match status" value="1"/>
</dbReference>
<feature type="compositionally biased region" description="Acidic residues" evidence="11">
    <location>
        <begin position="147"/>
        <end position="167"/>
    </location>
</feature>
<dbReference type="SUPFAM" id="SSF158472">
    <property type="entry name" value="HAMP domain-like"/>
    <property type="match status" value="1"/>
</dbReference>
<feature type="compositionally biased region" description="Low complexity" evidence="11">
    <location>
        <begin position="134"/>
        <end position="145"/>
    </location>
</feature>
<evidence type="ECO:0000256" key="12">
    <source>
        <dbReference type="SAM" id="Phobius"/>
    </source>
</evidence>
<keyword evidence="16" id="KW-1185">Reference proteome</keyword>
<dbReference type="InterPro" id="IPR003661">
    <property type="entry name" value="HisK_dim/P_dom"/>
</dbReference>
<dbReference type="InterPro" id="IPR036097">
    <property type="entry name" value="HisK_dim/P_sf"/>
</dbReference>
<dbReference type="PANTHER" id="PTHR45436">
    <property type="entry name" value="SENSOR HISTIDINE KINASE YKOH"/>
    <property type="match status" value="1"/>
</dbReference>
<evidence type="ECO:0000313" key="15">
    <source>
        <dbReference type="EMBL" id="MDN3238954.1"/>
    </source>
</evidence>
<dbReference type="Pfam" id="PF00672">
    <property type="entry name" value="HAMP"/>
    <property type="match status" value="1"/>
</dbReference>
<keyword evidence="9" id="KW-0902">Two-component regulatory system</keyword>
<dbReference type="InterPro" id="IPR003594">
    <property type="entry name" value="HATPase_dom"/>
</dbReference>
<keyword evidence="4" id="KW-0597">Phosphoprotein</keyword>
<feature type="compositionally biased region" description="Low complexity" evidence="11">
    <location>
        <begin position="168"/>
        <end position="180"/>
    </location>
</feature>
<evidence type="ECO:0000256" key="4">
    <source>
        <dbReference type="ARBA" id="ARBA00022553"/>
    </source>
</evidence>
<gene>
    <name evidence="15" type="ORF">QWI33_04395</name>
</gene>
<dbReference type="Gene3D" id="6.10.340.10">
    <property type="match status" value="1"/>
</dbReference>
<dbReference type="CDD" id="cd06225">
    <property type="entry name" value="HAMP"/>
    <property type="match status" value="1"/>
</dbReference>
<keyword evidence="5" id="KW-0808">Transferase</keyword>
<dbReference type="EC" id="2.7.13.3" evidence="3"/>
<dbReference type="PANTHER" id="PTHR45436:SF5">
    <property type="entry name" value="SENSOR HISTIDINE KINASE TRCS"/>
    <property type="match status" value="1"/>
</dbReference>
<keyword evidence="6 12" id="KW-0812">Transmembrane</keyword>
<accession>A0ABT7YKH5</accession>
<dbReference type="InterPro" id="IPR005467">
    <property type="entry name" value="His_kinase_dom"/>
</dbReference>
<evidence type="ECO:0000256" key="9">
    <source>
        <dbReference type="ARBA" id="ARBA00023012"/>
    </source>
</evidence>
<sequence length="529" mass="56503">MARPEASKAQRAEIRRAMKRAEGKKPFWRPDSVRARATVGAILVVAVALVAAGLLVVTLLRDNLYGRAELTAEVGARSVAGQLASGVAPTAIELPDDDELVQIVDANGKVVAASEDLAGADAVGAFAPEPDPVPVESEPAQTRTATETDDDDDDGDDQDDDADDDDAPTPSDDAPSTTAAGGAVGSTVNFETVDLPGDEPSYRFASLSATAPDGGTYAVYSGASLETQEEAVDSVGAAMAWALAPLLLVVAVVTWLVVRRALRPVRAIQKELIEITGGDLSRRVPVPASRDEIHSLARTTNMTLAALDASVEQQRRFVADASHELRSPLAILRTQLEIAKEHPELLDLDATLGDVTRLQDLSTDLLLLARLDAGERPPHVAVPLTELVREEVARRAATDRVPVRLEVEEDLSVWGVRGHLARAVGNLLANAQRHAAGEVSVRLAAEDDDWLRLEVADDGNGVPEGQRRRIFDRFVRLDESRSRDEGGAGLGLAIVQDVALEHHGMVYVLDAPEGGALFRLALRRNERGF</sequence>
<evidence type="ECO:0000256" key="1">
    <source>
        <dbReference type="ARBA" id="ARBA00000085"/>
    </source>
</evidence>
<evidence type="ECO:0000256" key="7">
    <source>
        <dbReference type="ARBA" id="ARBA00022777"/>
    </source>
</evidence>
<dbReference type="Gene3D" id="1.10.287.130">
    <property type="match status" value="1"/>
</dbReference>
<organism evidence="15 16">
    <name type="scientific">Glycomyces tritici</name>
    <dbReference type="NCBI Taxonomy" id="2665176"/>
    <lineage>
        <taxon>Bacteria</taxon>
        <taxon>Bacillati</taxon>
        <taxon>Actinomycetota</taxon>
        <taxon>Actinomycetes</taxon>
        <taxon>Glycomycetales</taxon>
        <taxon>Glycomycetaceae</taxon>
        <taxon>Glycomyces</taxon>
    </lineage>
</organism>
<dbReference type="SMART" id="SM00304">
    <property type="entry name" value="HAMP"/>
    <property type="match status" value="1"/>
</dbReference>
<dbReference type="PRINTS" id="PR00344">
    <property type="entry name" value="BCTRLSENSOR"/>
</dbReference>
<evidence type="ECO:0000256" key="6">
    <source>
        <dbReference type="ARBA" id="ARBA00022692"/>
    </source>
</evidence>
<dbReference type="GO" id="GO:0016301">
    <property type="term" value="F:kinase activity"/>
    <property type="evidence" value="ECO:0007669"/>
    <property type="project" value="UniProtKB-KW"/>
</dbReference>
<comment type="catalytic activity">
    <reaction evidence="1">
        <text>ATP + protein L-histidine = ADP + protein N-phospho-L-histidine.</text>
        <dbReference type="EC" id="2.7.13.3"/>
    </reaction>
</comment>
<keyword evidence="8 12" id="KW-1133">Transmembrane helix</keyword>
<dbReference type="CDD" id="cd00082">
    <property type="entry name" value="HisKA"/>
    <property type="match status" value="1"/>
</dbReference>
<name>A0ABT7YKH5_9ACTN</name>
<dbReference type="PROSITE" id="PS50109">
    <property type="entry name" value="HIS_KIN"/>
    <property type="match status" value="1"/>
</dbReference>
<dbReference type="InterPro" id="IPR050428">
    <property type="entry name" value="TCS_sensor_his_kinase"/>
</dbReference>
<evidence type="ECO:0000256" key="2">
    <source>
        <dbReference type="ARBA" id="ARBA00004236"/>
    </source>
</evidence>
<comment type="subcellular location">
    <subcellularLocation>
        <location evidence="2">Cell membrane</location>
    </subcellularLocation>
</comment>
<feature type="transmembrane region" description="Helical" evidence="12">
    <location>
        <begin position="238"/>
        <end position="258"/>
    </location>
</feature>
<evidence type="ECO:0000256" key="8">
    <source>
        <dbReference type="ARBA" id="ARBA00022989"/>
    </source>
</evidence>
<dbReference type="PROSITE" id="PS50885">
    <property type="entry name" value="HAMP"/>
    <property type="match status" value="1"/>
</dbReference>
<dbReference type="InterPro" id="IPR004358">
    <property type="entry name" value="Sig_transdc_His_kin-like_C"/>
</dbReference>
<dbReference type="SMART" id="SM00387">
    <property type="entry name" value="HATPase_c"/>
    <property type="match status" value="1"/>
</dbReference>
<dbReference type="Pfam" id="PF02518">
    <property type="entry name" value="HATPase_c"/>
    <property type="match status" value="1"/>
</dbReference>
<keyword evidence="10 12" id="KW-0472">Membrane</keyword>
<dbReference type="InterPro" id="IPR036890">
    <property type="entry name" value="HATPase_C_sf"/>
</dbReference>
<reference evidence="15" key="1">
    <citation type="submission" date="2023-06" db="EMBL/GenBank/DDBJ databases">
        <title>Gycomyces niveus sp.nov., a novel actinomycete isolated from soil in Shouguang.</title>
        <authorList>
            <person name="Yang X."/>
            <person name="Zhao J."/>
        </authorList>
    </citation>
    <scope>NUCLEOTIDE SEQUENCE</scope>
    <source>
        <strain evidence="15">NEAU C2</strain>
    </source>
</reference>
<evidence type="ECO:0000313" key="16">
    <source>
        <dbReference type="Proteomes" id="UP001171902"/>
    </source>
</evidence>
<evidence type="ECO:0000256" key="11">
    <source>
        <dbReference type="SAM" id="MobiDB-lite"/>
    </source>
</evidence>
<comment type="caution">
    <text evidence="15">The sequence shown here is derived from an EMBL/GenBank/DDBJ whole genome shotgun (WGS) entry which is preliminary data.</text>
</comment>
<dbReference type="SUPFAM" id="SSF47384">
    <property type="entry name" value="Homodimeric domain of signal transducing histidine kinase"/>
    <property type="match status" value="1"/>
</dbReference>
<dbReference type="Proteomes" id="UP001171902">
    <property type="component" value="Unassembled WGS sequence"/>
</dbReference>
<keyword evidence="7 15" id="KW-0418">Kinase</keyword>
<feature type="domain" description="Histidine kinase" evidence="13">
    <location>
        <begin position="320"/>
        <end position="526"/>
    </location>
</feature>
<evidence type="ECO:0000259" key="14">
    <source>
        <dbReference type="PROSITE" id="PS50885"/>
    </source>
</evidence>
<evidence type="ECO:0000259" key="13">
    <source>
        <dbReference type="PROSITE" id="PS50109"/>
    </source>
</evidence>
<evidence type="ECO:0000256" key="10">
    <source>
        <dbReference type="ARBA" id="ARBA00023136"/>
    </source>
</evidence>
<dbReference type="Pfam" id="PF00512">
    <property type="entry name" value="HisKA"/>
    <property type="match status" value="1"/>
</dbReference>
<feature type="domain" description="HAMP" evidence="14">
    <location>
        <begin position="259"/>
        <end position="312"/>
    </location>
</feature>
<dbReference type="SUPFAM" id="SSF55874">
    <property type="entry name" value="ATPase domain of HSP90 chaperone/DNA topoisomerase II/histidine kinase"/>
    <property type="match status" value="1"/>
</dbReference>
<evidence type="ECO:0000256" key="5">
    <source>
        <dbReference type="ARBA" id="ARBA00022679"/>
    </source>
</evidence>